<gene>
    <name evidence="2" type="ORF">LCGC14_2321630</name>
</gene>
<dbReference type="Pfam" id="PF09723">
    <property type="entry name" value="Zn_ribbon_8"/>
    <property type="match status" value="1"/>
</dbReference>
<name>A0A0F9CI81_9ZZZZ</name>
<evidence type="ECO:0000313" key="2">
    <source>
        <dbReference type="EMBL" id="KKL48824.1"/>
    </source>
</evidence>
<sequence>MPIYDYRCNCGEVTEARRGVGFTSIPCPACGRTAAREAVYSIVSRATISPNYPDSICPGDIKNKHGQYRVKLWQERAAEAAYREEMS</sequence>
<proteinExistence type="predicted"/>
<evidence type="ECO:0000259" key="1">
    <source>
        <dbReference type="SMART" id="SM00834"/>
    </source>
</evidence>
<reference evidence="2" key="1">
    <citation type="journal article" date="2015" name="Nature">
        <title>Complex archaea that bridge the gap between prokaryotes and eukaryotes.</title>
        <authorList>
            <person name="Spang A."/>
            <person name="Saw J.H."/>
            <person name="Jorgensen S.L."/>
            <person name="Zaremba-Niedzwiedzka K."/>
            <person name="Martijn J."/>
            <person name="Lind A.E."/>
            <person name="van Eijk R."/>
            <person name="Schleper C."/>
            <person name="Guy L."/>
            <person name="Ettema T.J."/>
        </authorList>
    </citation>
    <scope>NUCLEOTIDE SEQUENCE</scope>
</reference>
<dbReference type="EMBL" id="LAZR01033181">
    <property type="protein sequence ID" value="KKL48824.1"/>
    <property type="molecule type" value="Genomic_DNA"/>
</dbReference>
<dbReference type="NCBIfam" id="TIGR02605">
    <property type="entry name" value="CxxC_CxxC_SSSS"/>
    <property type="match status" value="1"/>
</dbReference>
<feature type="domain" description="Putative regulatory protein FmdB zinc ribbon" evidence="1">
    <location>
        <begin position="1"/>
        <end position="41"/>
    </location>
</feature>
<dbReference type="AlphaFoldDB" id="A0A0F9CI81"/>
<accession>A0A0F9CI81</accession>
<dbReference type="SMART" id="SM00834">
    <property type="entry name" value="CxxC_CXXC_SSSS"/>
    <property type="match status" value="1"/>
</dbReference>
<protein>
    <recommendedName>
        <fullName evidence="1">Putative regulatory protein FmdB zinc ribbon domain-containing protein</fullName>
    </recommendedName>
</protein>
<dbReference type="InterPro" id="IPR013429">
    <property type="entry name" value="Regulatory_FmdB_Zinc_ribbon"/>
</dbReference>
<organism evidence="2">
    <name type="scientific">marine sediment metagenome</name>
    <dbReference type="NCBI Taxonomy" id="412755"/>
    <lineage>
        <taxon>unclassified sequences</taxon>
        <taxon>metagenomes</taxon>
        <taxon>ecological metagenomes</taxon>
    </lineage>
</organism>
<comment type="caution">
    <text evidence="2">The sequence shown here is derived from an EMBL/GenBank/DDBJ whole genome shotgun (WGS) entry which is preliminary data.</text>
</comment>